<accession>A0A0N4WYQ6</accession>
<evidence type="ECO:0000313" key="3">
    <source>
        <dbReference type="Proteomes" id="UP000268014"/>
    </source>
</evidence>
<dbReference type="EMBL" id="UZAF01019710">
    <property type="protein sequence ID" value="VDO62859.1"/>
    <property type="molecule type" value="Genomic_DNA"/>
</dbReference>
<name>A0A0N4WYQ6_HAEPC</name>
<feature type="region of interest" description="Disordered" evidence="1">
    <location>
        <begin position="1"/>
        <end position="59"/>
    </location>
</feature>
<gene>
    <name evidence="2" type="ORF">HPLM_LOCUS17011</name>
</gene>
<sequence>MNTSQERFEEQFHQQLTESEGHQDETADESELQDEDPDYESESESGDEPEMSWSTTSSTQDRWIFTGEHGPAAVLVAAILSTSTICFLTLK</sequence>
<evidence type="ECO:0000313" key="4">
    <source>
        <dbReference type="WBParaSite" id="HPLM_0001701901-mRNA-1"/>
    </source>
</evidence>
<keyword evidence="3" id="KW-1185">Reference proteome</keyword>
<dbReference type="AlphaFoldDB" id="A0A0N4WYQ6"/>
<dbReference type="WBParaSite" id="HPLM_0001701901-mRNA-1">
    <property type="protein sequence ID" value="HPLM_0001701901-mRNA-1"/>
    <property type="gene ID" value="HPLM_0001701901"/>
</dbReference>
<dbReference type="Proteomes" id="UP000268014">
    <property type="component" value="Unassembled WGS sequence"/>
</dbReference>
<feature type="compositionally biased region" description="Basic and acidic residues" evidence="1">
    <location>
        <begin position="1"/>
        <end position="12"/>
    </location>
</feature>
<evidence type="ECO:0000313" key="2">
    <source>
        <dbReference type="EMBL" id="VDO62859.1"/>
    </source>
</evidence>
<protein>
    <submittedName>
        <fullName evidence="4">CTNNB1_binding domain-containing protein</fullName>
    </submittedName>
</protein>
<organism evidence="4">
    <name type="scientific">Haemonchus placei</name>
    <name type="common">Barber's pole worm</name>
    <dbReference type="NCBI Taxonomy" id="6290"/>
    <lineage>
        <taxon>Eukaryota</taxon>
        <taxon>Metazoa</taxon>
        <taxon>Ecdysozoa</taxon>
        <taxon>Nematoda</taxon>
        <taxon>Chromadorea</taxon>
        <taxon>Rhabditida</taxon>
        <taxon>Rhabditina</taxon>
        <taxon>Rhabditomorpha</taxon>
        <taxon>Strongyloidea</taxon>
        <taxon>Trichostrongylidae</taxon>
        <taxon>Haemonchus</taxon>
    </lineage>
</organism>
<reference evidence="2 3" key="2">
    <citation type="submission" date="2018-11" db="EMBL/GenBank/DDBJ databases">
        <authorList>
            <consortium name="Pathogen Informatics"/>
        </authorList>
    </citation>
    <scope>NUCLEOTIDE SEQUENCE [LARGE SCALE GENOMIC DNA]</scope>
    <source>
        <strain evidence="2 3">MHpl1</strain>
    </source>
</reference>
<evidence type="ECO:0000256" key="1">
    <source>
        <dbReference type="SAM" id="MobiDB-lite"/>
    </source>
</evidence>
<proteinExistence type="predicted"/>
<reference evidence="4" key="1">
    <citation type="submission" date="2017-02" db="UniProtKB">
        <authorList>
            <consortium name="WormBaseParasite"/>
        </authorList>
    </citation>
    <scope>IDENTIFICATION</scope>
</reference>
<feature type="compositionally biased region" description="Acidic residues" evidence="1">
    <location>
        <begin position="26"/>
        <end position="50"/>
    </location>
</feature>